<dbReference type="GO" id="GO:0005634">
    <property type="term" value="C:nucleus"/>
    <property type="evidence" value="ECO:0007669"/>
    <property type="project" value="TreeGrafter"/>
</dbReference>
<evidence type="ECO:0000313" key="7">
    <source>
        <dbReference type="EMBL" id="KAG8196880.1"/>
    </source>
</evidence>
<dbReference type="PROSITE" id="PS50157">
    <property type="entry name" value="ZINC_FINGER_C2H2_2"/>
    <property type="match status" value="1"/>
</dbReference>
<keyword evidence="1" id="KW-0479">Metal-binding</keyword>
<accession>A0AAV6VLF8</accession>
<dbReference type="AlphaFoldDB" id="A0AAV6VLF8"/>
<feature type="domain" description="C2H2-type" evidence="6">
    <location>
        <begin position="7"/>
        <end position="34"/>
    </location>
</feature>
<evidence type="ECO:0000256" key="2">
    <source>
        <dbReference type="ARBA" id="ARBA00022737"/>
    </source>
</evidence>
<evidence type="ECO:0000256" key="4">
    <source>
        <dbReference type="ARBA" id="ARBA00022833"/>
    </source>
</evidence>
<dbReference type="Gene3D" id="3.30.160.60">
    <property type="entry name" value="Classic Zinc Finger"/>
    <property type="match status" value="1"/>
</dbReference>
<dbReference type="Pfam" id="PF00096">
    <property type="entry name" value="zf-C2H2"/>
    <property type="match status" value="2"/>
</dbReference>
<sequence>MVAQRIYKCSVCSREFNYKHCLRRHEQVHKEVRQVHTCEICGAHLKRKDTLKEHMMLKHNVMLEVIILKGNHPDITHVTIVANNFLGGTTFCVIEDGTTLFKLSMLVNFVPVHLPERIA</sequence>
<keyword evidence="4" id="KW-0862">Zinc</keyword>
<evidence type="ECO:0000256" key="1">
    <source>
        <dbReference type="ARBA" id="ARBA00022723"/>
    </source>
</evidence>
<dbReference type="SUPFAM" id="SSF57667">
    <property type="entry name" value="beta-beta-alpha zinc fingers"/>
    <property type="match status" value="1"/>
</dbReference>
<evidence type="ECO:0000259" key="6">
    <source>
        <dbReference type="PROSITE" id="PS50157"/>
    </source>
</evidence>
<dbReference type="GO" id="GO:0000981">
    <property type="term" value="F:DNA-binding transcription factor activity, RNA polymerase II-specific"/>
    <property type="evidence" value="ECO:0007669"/>
    <property type="project" value="TreeGrafter"/>
</dbReference>
<comment type="caution">
    <text evidence="7">The sequence shown here is derived from an EMBL/GenBank/DDBJ whole genome shotgun (WGS) entry which is preliminary data.</text>
</comment>
<proteinExistence type="predicted"/>
<dbReference type="PROSITE" id="PS00028">
    <property type="entry name" value="ZINC_FINGER_C2H2_1"/>
    <property type="match status" value="2"/>
</dbReference>
<dbReference type="InterPro" id="IPR036236">
    <property type="entry name" value="Znf_C2H2_sf"/>
</dbReference>
<evidence type="ECO:0000256" key="5">
    <source>
        <dbReference type="PROSITE-ProRule" id="PRU00042"/>
    </source>
</evidence>
<dbReference type="SMART" id="SM00355">
    <property type="entry name" value="ZnF_C2H2"/>
    <property type="match status" value="2"/>
</dbReference>
<protein>
    <recommendedName>
        <fullName evidence="6">C2H2-type domain-containing protein</fullName>
    </recommendedName>
</protein>
<organism evidence="7 8">
    <name type="scientific">Oedothorax gibbosus</name>
    <dbReference type="NCBI Taxonomy" id="931172"/>
    <lineage>
        <taxon>Eukaryota</taxon>
        <taxon>Metazoa</taxon>
        <taxon>Ecdysozoa</taxon>
        <taxon>Arthropoda</taxon>
        <taxon>Chelicerata</taxon>
        <taxon>Arachnida</taxon>
        <taxon>Araneae</taxon>
        <taxon>Araneomorphae</taxon>
        <taxon>Entelegynae</taxon>
        <taxon>Araneoidea</taxon>
        <taxon>Linyphiidae</taxon>
        <taxon>Erigoninae</taxon>
        <taxon>Oedothorax</taxon>
    </lineage>
</organism>
<reference evidence="7 8" key="1">
    <citation type="journal article" date="2022" name="Nat. Ecol. Evol.">
        <title>A masculinizing supergene underlies an exaggerated male reproductive morph in a spider.</title>
        <authorList>
            <person name="Hendrickx F."/>
            <person name="De Corte Z."/>
            <person name="Sonet G."/>
            <person name="Van Belleghem S.M."/>
            <person name="Kostlbacher S."/>
            <person name="Vangestel C."/>
        </authorList>
    </citation>
    <scope>NUCLEOTIDE SEQUENCE [LARGE SCALE GENOMIC DNA]</scope>
    <source>
        <strain evidence="7">W744_W776</strain>
    </source>
</reference>
<dbReference type="PANTHER" id="PTHR24408">
    <property type="entry name" value="ZINC FINGER PROTEIN"/>
    <property type="match status" value="1"/>
</dbReference>
<dbReference type="PANTHER" id="PTHR24408:SF58">
    <property type="entry name" value="TRANSCRIPTION FACTOR (TFIIIA), PUTATIVE (AFU_ORTHOLOGUE AFUA_1G05150)-RELATED"/>
    <property type="match status" value="1"/>
</dbReference>
<name>A0AAV6VLF8_9ARAC</name>
<dbReference type="Proteomes" id="UP000827092">
    <property type="component" value="Unassembled WGS sequence"/>
</dbReference>
<dbReference type="EMBL" id="JAFNEN010000063">
    <property type="protein sequence ID" value="KAG8196880.1"/>
    <property type="molecule type" value="Genomic_DNA"/>
</dbReference>
<evidence type="ECO:0000256" key="3">
    <source>
        <dbReference type="ARBA" id="ARBA00022771"/>
    </source>
</evidence>
<keyword evidence="8" id="KW-1185">Reference proteome</keyword>
<keyword evidence="2" id="KW-0677">Repeat</keyword>
<dbReference type="InterPro" id="IPR013087">
    <property type="entry name" value="Znf_C2H2_type"/>
</dbReference>
<dbReference type="GO" id="GO:0043565">
    <property type="term" value="F:sequence-specific DNA binding"/>
    <property type="evidence" value="ECO:0007669"/>
    <property type="project" value="TreeGrafter"/>
</dbReference>
<keyword evidence="3 5" id="KW-0863">Zinc-finger</keyword>
<gene>
    <name evidence="7" type="ORF">JTE90_027592</name>
</gene>
<evidence type="ECO:0000313" key="8">
    <source>
        <dbReference type="Proteomes" id="UP000827092"/>
    </source>
</evidence>
<dbReference type="GO" id="GO:0008270">
    <property type="term" value="F:zinc ion binding"/>
    <property type="evidence" value="ECO:0007669"/>
    <property type="project" value="UniProtKB-KW"/>
</dbReference>